<dbReference type="PANTHER" id="PTHR11709">
    <property type="entry name" value="MULTI-COPPER OXIDASE"/>
    <property type="match status" value="1"/>
</dbReference>
<dbReference type="EMBL" id="JAVDRD010000004">
    <property type="protein sequence ID" value="MDR6511123.1"/>
    <property type="molecule type" value="Genomic_DNA"/>
</dbReference>
<dbReference type="CDD" id="cd13874">
    <property type="entry name" value="CuRO_2_CopA"/>
    <property type="match status" value="1"/>
</dbReference>
<evidence type="ECO:0000313" key="8">
    <source>
        <dbReference type="Proteomes" id="UP001184150"/>
    </source>
</evidence>
<organism evidence="7 8">
    <name type="scientific">Novosphingobium capsulatum</name>
    <dbReference type="NCBI Taxonomy" id="13688"/>
    <lineage>
        <taxon>Bacteria</taxon>
        <taxon>Pseudomonadati</taxon>
        <taxon>Pseudomonadota</taxon>
        <taxon>Alphaproteobacteria</taxon>
        <taxon>Sphingomonadales</taxon>
        <taxon>Sphingomonadaceae</taxon>
        <taxon>Novosphingobium</taxon>
    </lineage>
</organism>
<evidence type="ECO:0000256" key="3">
    <source>
        <dbReference type="ARBA" id="ARBA00023008"/>
    </source>
</evidence>
<dbReference type="InterPro" id="IPR033138">
    <property type="entry name" value="Cu_oxidase_CS"/>
</dbReference>
<dbReference type="Proteomes" id="UP001184150">
    <property type="component" value="Unassembled WGS sequence"/>
</dbReference>
<dbReference type="Gene3D" id="2.60.40.420">
    <property type="entry name" value="Cupredoxins - blue copper proteins"/>
    <property type="match status" value="3"/>
</dbReference>
<name>A0ABU1MLU7_9SPHN</name>
<dbReference type="Pfam" id="PF07731">
    <property type="entry name" value="Cu-oxidase_2"/>
    <property type="match status" value="1"/>
</dbReference>
<dbReference type="SUPFAM" id="SSF49503">
    <property type="entry name" value="Cupredoxins"/>
    <property type="match status" value="3"/>
</dbReference>
<evidence type="ECO:0000259" key="4">
    <source>
        <dbReference type="Pfam" id="PF00394"/>
    </source>
</evidence>
<keyword evidence="8" id="KW-1185">Reference proteome</keyword>
<accession>A0ABU1MLU7</accession>
<keyword evidence="3" id="KW-0186">Copper</keyword>
<dbReference type="PROSITE" id="PS00079">
    <property type="entry name" value="MULTICOPPER_OXIDASE1"/>
    <property type="match status" value="1"/>
</dbReference>
<reference evidence="7 8" key="1">
    <citation type="submission" date="2023-07" db="EMBL/GenBank/DDBJ databases">
        <title>Sorghum-associated microbial communities from plants grown in Nebraska, USA.</title>
        <authorList>
            <person name="Schachtman D."/>
        </authorList>
    </citation>
    <scope>NUCLEOTIDE SEQUENCE [LARGE SCALE GENOMIC DNA]</scope>
    <source>
        <strain evidence="7 8">DS1027</strain>
    </source>
</reference>
<feature type="domain" description="Plastocyanin-like" evidence="6">
    <location>
        <begin position="62"/>
        <end position="167"/>
    </location>
</feature>
<dbReference type="InterPro" id="IPR008972">
    <property type="entry name" value="Cupredoxin"/>
</dbReference>
<evidence type="ECO:0000256" key="1">
    <source>
        <dbReference type="ARBA" id="ARBA00022723"/>
    </source>
</evidence>
<dbReference type="InterPro" id="IPR011706">
    <property type="entry name" value="Cu-oxidase_C"/>
</dbReference>
<dbReference type="NCBIfam" id="TIGR01480">
    <property type="entry name" value="copper_res_A"/>
    <property type="match status" value="1"/>
</dbReference>
<dbReference type="InterPro" id="IPR045087">
    <property type="entry name" value="Cu-oxidase_fam"/>
</dbReference>
<evidence type="ECO:0000313" key="7">
    <source>
        <dbReference type="EMBL" id="MDR6511123.1"/>
    </source>
</evidence>
<protein>
    <submittedName>
        <fullName evidence="7">CopA family copper-resistance protein</fullName>
    </submittedName>
</protein>
<dbReference type="InterPro" id="IPR001117">
    <property type="entry name" value="Cu-oxidase_2nd"/>
</dbReference>
<keyword evidence="2" id="KW-0560">Oxidoreductase</keyword>
<dbReference type="InterPro" id="IPR011707">
    <property type="entry name" value="Cu-oxidase-like_N"/>
</dbReference>
<dbReference type="Pfam" id="PF00394">
    <property type="entry name" value="Cu-oxidase"/>
    <property type="match status" value="1"/>
</dbReference>
<feature type="domain" description="Plastocyanin-like" evidence="5">
    <location>
        <begin position="472"/>
        <end position="592"/>
    </location>
</feature>
<dbReference type="InterPro" id="IPR006376">
    <property type="entry name" value="Cu-R_CopA"/>
</dbReference>
<feature type="domain" description="Plastocyanin-like" evidence="4">
    <location>
        <begin position="177"/>
        <end position="325"/>
    </location>
</feature>
<keyword evidence="1" id="KW-0479">Metal-binding</keyword>
<evidence type="ECO:0000259" key="5">
    <source>
        <dbReference type="Pfam" id="PF07731"/>
    </source>
</evidence>
<comment type="caution">
    <text evidence="7">The sequence shown here is derived from an EMBL/GenBank/DDBJ whole genome shotgun (WGS) entry which is preliminary data.</text>
</comment>
<proteinExistence type="predicted"/>
<dbReference type="InterPro" id="IPR034282">
    <property type="entry name" value="CuRO_2_CopA"/>
</dbReference>
<dbReference type="PANTHER" id="PTHR11709:SF394">
    <property type="entry name" value="FI03373P-RELATED"/>
    <property type="match status" value="1"/>
</dbReference>
<dbReference type="RefSeq" id="WP_309805077.1">
    <property type="nucleotide sequence ID" value="NZ_JAVDRD010000004.1"/>
</dbReference>
<sequence>MDRRTILAGLAGTGLGGVLPNLARARTAMNGMMPGMAAAAMGAPATALSGDLIELVIDQATVRVGGRSGHAITVNGTTPGPMIRLREGQQVCLRVHNRLAEDTSIHWHGLLVPFQFDGVPGISYPGVAPGQSFDHVFTVRQAGTYWYHGHSGMQEAMGLFGPIVIDPAVPAIPAAREHVIMLHDWTDVHPHVLLKRLKQQGGFYNRQQQTLAGLLAGRDQTLGERLEWGRMRMDPTDIADVTGSTYTYCMNGHDSAANWTGAFVPGEAVRLRVINAAAMTNFNLRLPGMPMRVVAADGQDVVPIDTDEFQIGIAETYDVMVQPKSAQPIAIIAEAIDRSGQCRATLAPLGAPAGTAAPIPPLRARPLLTMRDMGMGAMDMTGMDMAAGTLDLSAPMPAPGQGGHAMHGGHGGMKMRDKSLAPPGLRLGPGVATLSAAPADRLADRPTGLEDVDHRVLTYADLKAAVPRPQAPPTRSLDVHLTANMERYMWSFDGVKLSENPAPLAFRAGERVRVTLINDTMMPHPIHIHGHFFDLVNGAGEAAPRKHTVNVLPGGKASFDLTADAVGDWAFHCHMLLHMHAGMFRVVTVREQAA</sequence>
<dbReference type="Pfam" id="PF07732">
    <property type="entry name" value="Cu-oxidase_3"/>
    <property type="match status" value="1"/>
</dbReference>
<dbReference type="CDD" id="cd13896">
    <property type="entry name" value="CuRO_3_CopA"/>
    <property type="match status" value="1"/>
</dbReference>
<evidence type="ECO:0000256" key="2">
    <source>
        <dbReference type="ARBA" id="ARBA00023002"/>
    </source>
</evidence>
<dbReference type="InterPro" id="IPR002355">
    <property type="entry name" value="Cu_oxidase_Cu_BS"/>
</dbReference>
<dbReference type="PROSITE" id="PS00080">
    <property type="entry name" value="MULTICOPPER_OXIDASE2"/>
    <property type="match status" value="1"/>
</dbReference>
<dbReference type="InterPro" id="IPR034279">
    <property type="entry name" value="CuRO_3_CopA"/>
</dbReference>
<evidence type="ECO:0000259" key="6">
    <source>
        <dbReference type="Pfam" id="PF07732"/>
    </source>
</evidence>
<gene>
    <name evidence="7" type="ORF">J2792_001995</name>
</gene>